<evidence type="ECO:0000313" key="2">
    <source>
        <dbReference type="EMBL" id="GFG38427.1"/>
    </source>
</evidence>
<keyword evidence="1" id="KW-0732">Signal</keyword>
<evidence type="ECO:0000313" key="3">
    <source>
        <dbReference type="Proteomes" id="UP000502823"/>
    </source>
</evidence>
<gene>
    <name evidence="2" type="ORF">Cfor_01151</name>
</gene>
<accession>A0A6L2Q9G4</accession>
<feature type="chain" id="PRO_5026763520" description="LRRNT domain-containing protein" evidence="1">
    <location>
        <begin position="26"/>
        <end position="106"/>
    </location>
</feature>
<dbReference type="EMBL" id="BLKM01000776">
    <property type="protein sequence ID" value="GFG38427.1"/>
    <property type="molecule type" value="Genomic_DNA"/>
</dbReference>
<organism evidence="2 3">
    <name type="scientific">Coptotermes formosanus</name>
    <name type="common">Formosan subterranean termite</name>
    <dbReference type="NCBI Taxonomy" id="36987"/>
    <lineage>
        <taxon>Eukaryota</taxon>
        <taxon>Metazoa</taxon>
        <taxon>Ecdysozoa</taxon>
        <taxon>Arthropoda</taxon>
        <taxon>Hexapoda</taxon>
        <taxon>Insecta</taxon>
        <taxon>Pterygota</taxon>
        <taxon>Neoptera</taxon>
        <taxon>Polyneoptera</taxon>
        <taxon>Dictyoptera</taxon>
        <taxon>Blattodea</taxon>
        <taxon>Blattoidea</taxon>
        <taxon>Termitoidae</taxon>
        <taxon>Rhinotermitidae</taxon>
        <taxon>Coptotermes</taxon>
    </lineage>
</organism>
<protein>
    <recommendedName>
        <fullName evidence="4">LRRNT domain-containing protein</fullName>
    </recommendedName>
</protein>
<evidence type="ECO:0008006" key="4">
    <source>
        <dbReference type="Google" id="ProtNLM"/>
    </source>
</evidence>
<dbReference type="OrthoDB" id="1416801at2759"/>
<dbReference type="InterPro" id="IPR032675">
    <property type="entry name" value="LRR_dom_sf"/>
</dbReference>
<dbReference type="Gene3D" id="3.80.10.10">
    <property type="entry name" value="Ribonuclease Inhibitor"/>
    <property type="match status" value="1"/>
</dbReference>
<evidence type="ECO:0000256" key="1">
    <source>
        <dbReference type="SAM" id="SignalP"/>
    </source>
</evidence>
<feature type="non-terminal residue" evidence="2">
    <location>
        <position position="106"/>
    </location>
</feature>
<reference evidence="3" key="1">
    <citation type="submission" date="2020-01" db="EMBL/GenBank/DDBJ databases">
        <title>Draft genome sequence of the Termite Coptotermes fromosanus.</title>
        <authorList>
            <person name="Itakura S."/>
            <person name="Yosikawa Y."/>
            <person name="Umezawa K."/>
        </authorList>
    </citation>
    <scope>NUCLEOTIDE SEQUENCE [LARGE SCALE GENOMIC DNA]</scope>
</reference>
<dbReference type="AlphaFoldDB" id="A0A6L2Q9G4"/>
<sequence>MWKLGAVGRLYVIVSLLVLSAELISGPLPELECPEDCDCHYFRINWVTDCSESNFTEIPHEGLSQNVYILNMNSNNVTEVQRFPEDIKLRRLQLADNLLTKLNRES</sequence>
<feature type="signal peptide" evidence="1">
    <location>
        <begin position="1"/>
        <end position="25"/>
    </location>
</feature>
<proteinExistence type="predicted"/>
<dbReference type="SUPFAM" id="SSF52058">
    <property type="entry name" value="L domain-like"/>
    <property type="match status" value="1"/>
</dbReference>
<keyword evidence="3" id="KW-1185">Reference proteome</keyword>
<name>A0A6L2Q9G4_COPFO</name>
<dbReference type="Proteomes" id="UP000502823">
    <property type="component" value="Unassembled WGS sequence"/>
</dbReference>
<dbReference type="InParanoid" id="A0A6L2Q9G4"/>
<comment type="caution">
    <text evidence="2">The sequence shown here is derived from an EMBL/GenBank/DDBJ whole genome shotgun (WGS) entry which is preliminary data.</text>
</comment>